<evidence type="ECO:0000313" key="2">
    <source>
        <dbReference type="Proteomes" id="UP000046395"/>
    </source>
</evidence>
<name>A0A5S6QMT7_TRIMR</name>
<accession>A0A5S6QMT7</accession>
<evidence type="ECO:0000256" key="1">
    <source>
        <dbReference type="SAM" id="Phobius"/>
    </source>
</evidence>
<evidence type="ECO:0000313" key="3">
    <source>
        <dbReference type="WBParaSite" id="TMUE_2000008172.1"/>
    </source>
</evidence>
<organism evidence="2 3">
    <name type="scientific">Trichuris muris</name>
    <name type="common">Mouse whipworm</name>
    <dbReference type="NCBI Taxonomy" id="70415"/>
    <lineage>
        <taxon>Eukaryota</taxon>
        <taxon>Metazoa</taxon>
        <taxon>Ecdysozoa</taxon>
        <taxon>Nematoda</taxon>
        <taxon>Enoplea</taxon>
        <taxon>Dorylaimia</taxon>
        <taxon>Trichinellida</taxon>
        <taxon>Trichuridae</taxon>
        <taxon>Trichuris</taxon>
    </lineage>
</organism>
<keyword evidence="1" id="KW-0472">Membrane</keyword>
<feature type="transmembrane region" description="Helical" evidence="1">
    <location>
        <begin position="210"/>
        <end position="233"/>
    </location>
</feature>
<keyword evidence="2" id="KW-1185">Reference proteome</keyword>
<keyword evidence="1" id="KW-0812">Transmembrane</keyword>
<reference evidence="3" key="1">
    <citation type="submission" date="2019-12" db="UniProtKB">
        <authorList>
            <consortium name="WormBaseParasite"/>
        </authorList>
    </citation>
    <scope>IDENTIFICATION</scope>
</reference>
<keyword evidence="1" id="KW-1133">Transmembrane helix</keyword>
<dbReference type="AlphaFoldDB" id="A0A5S6QMT7"/>
<protein>
    <submittedName>
        <fullName evidence="3">EGF-like domain-containing protein</fullName>
    </submittedName>
</protein>
<proteinExistence type="predicted"/>
<dbReference type="WBParaSite" id="TMUE_2000008172.1">
    <property type="protein sequence ID" value="TMUE_2000008172.1"/>
    <property type="gene ID" value="WBGene00289040"/>
</dbReference>
<sequence>MPVVFEQQFERLVRRERKTIVCNSMYGGRIRAIRTEETRGSKLVHEFRVPSELYSIVSAHEPTFYNGIRLVAIVDVTNSSQKRTMQLLLRDAHYNDTYLSLNNVLGYWSPKNAFGLSETQFQNIFENKYSLPACLVMHARDNTFEVEEISNCDAHVSQVLCETNDLVGCTTTSEKDKDGWIMCKCQPDYYGRFCQFYEASETDKKDEQKLLIIIMLGIFGSFLFLFCCFAILIRRRLIRKRQRRRERMKKMLQKRRRSSRGLELLSAFGSQFSTMMRR</sequence>
<dbReference type="Proteomes" id="UP000046395">
    <property type="component" value="Unassembled WGS sequence"/>
</dbReference>